<dbReference type="InterPro" id="IPR042216">
    <property type="entry name" value="MitoNEET_CISD"/>
</dbReference>
<dbReference type="InterPro" id="IPR052950">
    <property type="entry name" value="CISD"/>
</dbReference>
<dbReference type="GO" id="GO:0046872">
    <property type="term" value="F:metal ion binding"/>
    <property type="evidence" value="ECO:0007669"/>
    <property type="project" value="UniProtKB-KW"/>
</dbReference>
<dbReference type="Proteomes" id="UP001162131">
    <property type="component" value="Unassembled WGS sequence"/>
</dbReference>
<evidence type="ECO:0000313" key="7">
    <source>
        <dbReference type="EMBL" id="CAG9318234.1"/>
    </source>
</evidence>
<evidence type="ECO:0000256" key="5">
    <source>
        <dbReference type="ARBA" id="ARBA00034078"/>
    </source>
</evidence>
<evidence type="ECO:0000256" key="1">
    <source>
        <dbReference type="ARBA" id="ARBA00022714"/>
    </source>
</evidence>
<keyword evidence="4" id="KW-0411">Iron-sulfur</keyword>
<dbReference type="SMART" id="SM00704">
    <property type="entry name" value="ZnF_CDGSH"/>
    <property type="match status" value="2"/>
</dbReference>
<dbReference type="InterPro" id="IPR018967">
    <property type="entry name" value="FeS-contain_CDGSH-typ"/>
</dbReference>
<name>A0AAU9IYI5_9CILI</name>
<dbReference type="GO" id="GO:0051537">
    <property type="term" value="F:2 iron, 2 sulfur cluster binding"/>
    <property type="evidence" value="ECO:0007669"/>
    <property type="project" value="UniProtKB-KW"/>
</dbReference>
<evidence type="ECO:0000256" key="2">
    <source>
        <dbReference type="ARBA" id="ARBA00022723"/>
    </source>
</evidence>
<reference evidence="7" key="1">
    <citation type="submission" date="2021-09" db="EMBL/GenBank/DDBJ databases">
        <authorList>
            <consortium name="AG Swart"/>
            <person name="Singh M."/>
            <person name="Singh A."/>
            <person name="Seah K."/>
            <person name="Emmerich C."/>
        </authorList>
    </citation>
    <scope>NUCLEOTIDE SEQUENCE</scope>
    <source>
        <strain evidence="7">ATCC30299</strain>
    </source>
</reference>
<keyword evidence="3" id="KW-0408">Iron</keyword>
<evidence type="ECO:0000256" key="4">
    <source>
        <dbReference type="ARBA" id="ARBA00023014"/>
    </source>
</evidence>
<gene>
    <name evidence="7" type="ORF">BSTOLATCC_MIC20712</name>
</gene>
<feature type="domain" description="Iron-binding zinc finger CDGSH type" evidence="6">
    <location>
        <begin position="38"/>
        <end position="75"/>
    </location>
</feature>
<dbReference type="Gene3D" id="3.40.5.90">
    <property type="entry name" value="CDGSH iron-sulfur domain, mitoNEET-type"/>
    <property type="match status" value="2"/>
</dbReference>
<comment type="caution">
    <text evidence="7">The sequence shown here is derived from an EMBL/GenBank/DDBJ whole genome shotgun (WGS) entry which is preliminary data.</text>
</comment>
<dbReference type="Pfam" id="PF09360">
    <property type="entry name" value="zf-CDGSH"/>
    <property type="match status" value="1"/>
</dbReference>
<dbReference type="EMBL" id="CAJZBQ010000020">
    <property type="protein sequence ID" value="CAG9318234.1"/>
    <property type="molecule type" value="Genomic_DNA"/>
</dbReference>
<evidence type="ECO:0000313" key="8">
    <source>
        <dbReference type="Proteomes" id="UP001162131"/>
    </source>
</evidence>
<keyword evidence="8" id="KW-1185">Reference proteome</keyword>
<proteinExistence type="predicted"/>
<organism evidence="7 8">
    <name type="scientific">Blepharisma stoltei</name>
    <dbReference type="NCBI Taxonomy" id="1481888"/>
    <lineage>
        <taxon>Eukaryota</taxon>
        <taxon>Sar</taxon>
        <taxon>Alveolata</taxon>
        <taxon>Ciliophora</taxon>
        <taxon>Postciliodesmatophora</taxon>
        <taxon>Heterotrichea</taxon>
        <taxon>Heterotrichida</taxon>
        <taxon>Blepharismidae</taxon>
        <taxon>Blepharisma</taxon>
    </lineage>
</organism>
<comment type="cofactor">
    <cofactor evidence="5">
        <name>[2Fe-2S] cluster</name>
        <dbReference type="ChEBI" id="CHEBI:190135"/>
    </cofactor>
</comment>
<evidence type="ECO:0000259" key="6">
    <source>
        <dbReference type="SMART" id="SM00704"/>
    </source>
</evidence>
<feature type="domain" description="Iron-binding zinc finger CDGSH type" evidence="6">
    <location>
        <begin position="76"/>
        <end position="109"/>
    </location>
</feature>
<evidence type="ECO:0000256" key="3">
    <source>
        <dbReference type="ARBA" id="ARBA00023004"/>
    </source>
</evidence>
<keyword evidence="1" id="KW-0001">2Fe-2S</keyword>
<sequence length="110" mass="12214">MGCCASVDLKADREGEEYKGYDGKAQAKGSSQKVIAQKAPYAKELEAKKTYYYCDCGRSKNQPFCDGSHTGTPFTPLAFTVQESKTYYICGCKQTSHAPYCDGTHKKIDW</sequence>
<keyword evidence="2" id="KW-0479">Metal-binding</keyword>
<dbReference type="GO" id="GO:0005739">
    <property type="term" value="C:mitochondrion"/>
    <property type="evidence" value="ECO:0007669"/>
    <property type="project" value="TreeGrafter"/>
</dbReference>
<accession>A0AAU9IYI5</accession>
<dbReference type="PANTHER" id="PTHR46491:SF3">
    <property type="entry name" value="CDGSH IRON-SULFUR DOMAIN-CONTAINING PROTEIN 3, MITOCHONDRIAL"/>
    <property type="match status" value="1"/>
</dbReference>
<dbReference type="PANTHER" id="PTHR46491">
    <property type="entry name" value="CDGSH IRON SULFUR DOMAIN PROTEIN HOMOLOG"/>
    <property type="match status" value="1"/>
</dbReference>
<dbReference type="AlphaFoldDB" id="A0AAU9IYI5"/>
<protein>
    <recommendedName>
        <fullName evidence="6">Iron-binding zinc finger CDGSH type domain-containing protein</fullName>
    </recommendedName>
</protein>